<organism evidence="2 3">
    <name type="scientific">Pedococcus cremeus</name>
    <dbReference type="NCBI Taxonomy" id="587636"/>
    <lineage>
        <taxon>Bacteria</taxon>
        <taxon>Bacillati</taxon>
        <taxon>Actinomycetota</taxon>
        <taxon>Actinomycetes</taxon>
        <taxon>Micrococcales</taxon>
        <taxon>Intrasporangiaceae</taxon>
        <taxon>Pedococcus</taxon>
    </lineage>
</organism>
<accession>A0A1H9VMK0</accession>
<dbReference type="AlphaFoldDB" id="A0A1H9VMK0"/>
<gene>
    <name evidence="2" type="ORF">SAMN05216199_2435</name>
</gene>
<sequence>MTDSDLTALVLVGTLTPSPERSSSQLLGEQVLAELGKHGVGGTVVRLVDHDVKPGVQVDMGPGDAWPAIRQQMLDADILVLSTPIWMGQPSSVIKRALERLDGELSEKDDEGRLLTYGKVAAVAVVGNEDGAHHVSAELFQALNDVGFSLAAGAVTYWVGEAMSGVDYQDLDETPETVASTTATLAANTVHLARRLKAAPYPPSGG</sequence>
<dbReference type="RefSeq" id="WP_091758477.1">
    <property type="nucleotide sequence ID" value="NZ_FOHB01000004.1"/>
</dbReference>
<dbReference type="EMBL" id="FOHB01000004">
    <property type="protein sequence ID" value="SES22758.1"/>
    <property type="molecule type" value="Genomic_DNA"/>
</dbReference>
<reference evidence="3" key="1">
    <citation type="submission" date="2016-10" db="EMBL/GenBank/DDBJ databases">
        <authorList>
            <person name="Varghese N."/>
            <person name="Submissions S."/>
        </authorList>
    </citation>
    <scope>NUCLEOTIDE SEQUENCE [LARGE SCALE GENOMIC DNA]</scope>
    <source>
        <strain evidence="3">CGMCC 1.6963</strain>
    </source>
</reference>
<feature type="domain" description="NADPH-dependent FMN reductase-like" evidence="1">
    <location>
        <begin position="9"/>
        <end position="147"/>
    </location>
</feature>
<dbReference type="SUPFAM" id="SSF52218">
    <property type="entry name" value="Flavoproteins"/>
    <property type="match status" value="1"/>
</dbReference>
<evidence type="ECO:0000313" key="2">
    <source>
        <dbReference type="EMBL" id="SES22758.1"/>
    </source>
</evidence>
<dbReference type="Gene3D" id="3.40.50.360">
    <property type="match status" value="1"/>
</dbReference>
<protein>
    <submittedName>
        <fullName evidence="2">Multimeric flavodoxin WrbA</fullName>
    </submittedName>
</protein>
<dbReference type="InterPro" id="IPR029039">
    <property type="entry name" value="Flavoprotein-like_sf"/>
</dbReference>
<proteinExistence type="predicted"/>
<keyword evidence="3" id="KW-1185">Reference proteome</keyword>
<name>A0A1H9VMK0_9MICO</name>
<dbReference type="Proteomes" id="UP000199019">
    <property type="component" value="Unassembled WGS sequence"/>
</dbReference>
<evidence type="ECO:0000259" key="1">
    <source>
        <dbReference type="Pfam" id="PF03358"/>
    </source>
</evidence>
<dbReference type="GO" id="GO:0016491">
    <property type="term" value="F:oxidoreductase activity"/>
    <property type="evidence" value="ECO:0007669"/>
    <property type="project" value="InterPro"/>
</dbReference>
<dbReference type="OrthoDB" id="8853249at2"/>
<dbReference type="InterPro" id="IPR005025">
    <property type="entry name" value="FMN_Rdtase-like_dom"/>
</dbReference>
<dbReference type="Pfam" id="PF03358">
    <property type="entry name" value="FMN_red"/>
    <property type="match status" value="1"/>
</dbReference>
<dbReference type="STRING" id="587636.SAMN05216199_2435"/>
<evidence type="ECO:0000313" key="3">
    <source>
        <dbReference type="Proteomes" id="UP000199019"/>
    </source>
</evidence>